<dbReference type="PROSITE" id="PS51186">
    <property type="entry name" value="GNAT"/>
    <property type="match status" value="1"/>
</dbReference>
<name>A0ABQ0BYP2_9FIRM</name>
<dbReference type="PANTHER" id="PTHR43792:SF1">
    <property type="entry name" value="N-ACETYLTRANSFERASE DOMAIN-CONTAINING PROTEIN"/>
    <property type="match status" value="1"/>
</dbReference>
<dbReference type="EMBL" id="BAABZQ010000001">
    <property type="protein sequence ID" value="GAA6501663.1"/>
    <property type="molecule type" value="Genomic_DNA"/>
</dbReference>
<keyword evidence="3" id="KW-1185">Reference proteome</keyword>
<comment type="caution">
    <text evidence="2">The sequence shown here is derived from an EMBL/GenBank/DDBJ whole genome shotgun (WGS) entry which is preliminary data.</text>
</comment>
<dbReference type="Pfam" id="PF13302">
    <property type="entry name" value="Acetyltransf_3"/>
    <property type="match status" value="1"/>
</dbReference>
<dbReference type="SUPFAM" id="SSF55729">
    <property type="entry name" value="Acyl-CoA N-acyltransferases (Nat)"/>
    <property type="match status" value="1"/>
</dbReference>
<accession>A0ABQ0BYP2</accession>
<dbReference type="PANTHER" id="PTHR43792">
    <property type="entry name" value="GNAT FAMILY, PUTATIVE (AFU_ORTHOLOGUE AFUA_3G00765)-RELATED-RELATED"/>
    <property type="match status" value="1"/>
</dbReference>
<proteinExistence type="predicted"/>
<evidence type="ECO:0000313" key="2">
    <source>
        <dbReference type="EMBL" id="GAA6501663.1"/>
    </source>
</evidence>
<dbReference type="InterPro" id="IPR016181">
    <property type="entry name" value="Acyl_CoA_acyltransferase"/>
</dbReference>
<evidence type="ECO:0000313" key="3">
    <source>
        <dbReference type="Proteomes" id="UP001600941"/>
    </source>
</evidence>
<dbReference type="RefSeq" id="WP_033142555.1">
    <property type="nucleotide sequence ID" value="NZ_AP031413.1"/>
</dbReference>
<sequence>MQIETERLIIRPFRAEDEPALYEYLSDAEVVRYEPYHPMSMEEVRAEAVRRAEDKSFWAVCKKNGTLIGNLYFDKGDLNTWELGYVFNRRYWKQGYAYESAWALLDLAFREWDVRRVTAMCDPENTASWRLMERLGMRREGELKQNVYFFCDEEGNPIWKDTYEYGLLREEWKQR</sequence>
<reference evidence="2 3" key="1">
    <citation type="submission" date="2024-04" db="EMBL/GenBank/DDBJ databases">
        <title>Defined microbial consortia suppress multidrug-resistant proinflammatory Enterobacteriaceae via ecological control.</title>
        <authorList>
            <person name="Furuichi M."/>
            <person name="Kawaguchi T."/>
            <person name="Pust M."/>
            <person name="Yasuma K."/>
            <person name="Plichta D."/>
            <person name="Hasegawa N."/>
            <person name="Ohya T."/>
            <person name="Bhattarai S."/>
            <person name="Sasajima S."/>
            <person name="Aoto Y."/>
            <person name="Tuganbaev T."/>
            <person name="Yaginuma M."/>
            <person name="Ueda M."/>
            <person name="Okahashi N."/>
            <person name="Amafuji K."/>
            <person name="Kiridooshi Y."/>
            <person name="Sugita K."/>
            <person name="Strazar M."/>
            <person name="Skelly A."/>
            <person name="Suda W."/>
            <person name="Hattori M."/>
            <person name="Nakamoto N."/>
            <person name="Caballero S."/>
            <person name="Norman J."/>
            <person name="Olle B."/>
            <person name="Tanoue T."/>
            <person name="Arita M."/>
            <person name="Bucci V."/>
            <person name="Atarashi K."/>
            <person name="Xavier R."/>
            <person name="Honda K."/>
        </authorList>
    </citation>
    <scope>NUCLEOTIDE SEQUENCE [LARGE SCALE GENOMIC DNA]</scope>
    <source>
        <strain evidence="3">k34-0107-D12</strain>
    </source>
</reference>
<protein>
    <submittedName>
        <fullName evidence="2">GNAT family protein</fullName>
    </submittedName>
</protein>
<dbReference type="Proteomes" id="UP001600941">
    <property type="component" value="Unassembled WGS sequence"/>
</dbReference>
<dbReference type="Gene3D" id="3.40.630.30">
    <property type="match status" value="1"/>
</dbReference>
<evidence type="ECO:0000259" key="1">
    <source>
        <dbReference type="PROSITE" id="PS51186"/>
    </source>
</evidence>
<organism evidence="2 3">
    <name type="scientific">Blautia parvula</name>
    <dbReference type="NCBI Taxonomy" id="2877527"/>
    <lineage>
        <taxon>Bacteria</taxon>
        <taxon>Bacillati</taxon>
        <taxon>Bacillota</taxon>
        <taxon>Clostridia</taxon>
        <taxon>Lachnospirales</taxon>
        <taxon>Lachnospiraceae</taxon>
        <taxon>Blautia</taxon>
    </lineage>
</organism>
<dbReference type="InterPro" id="IPR000182">
    <property type="entry name" value="GNAT_dom"/>
</dbReference>
<feature type="domain" description="N-acetyltransferase" evidence="1">
    <location>
        <begin position="8"/>
        <end position="170"/>
    </location>
</feature>
<gene>
    <name evidence="2" type="ORF">K340107D12_44790</name>
</gene>
<dbReference type="InterPro" id="IPR051531">
    <property type="entry name" value="N-acetyltransferase"/>
</dbReference>